<evidence type="ECO:0000256" key="1">
    <source>
        <dbReference type="SAM" id="Phobius"/>
    </source>
</evidence>
<accession>A0A928KRH1</accession>
<name>A0A928KRH1_9FIRM</name>
<gene>
    <name evidence="2" type="ORF">E7512_07345</name>
</gene>
<reference evidence="2" key="1">
    <citation type="submission" date="2019-04" db="EMBL/GenBank/DDBJ databases">
        <title>Evolution of Biomass-Degrading Anaerobic Consortia Revealed by Metagenomics.</title>
        <authorList>
            <person name="Peng X."/>
        </authorList>
    </citation>
    <scope>NUCLEOTIDE SEQUENCE</scope>
    <source>
        <strain evidence="2">SIG551</strain>
    </source>
</reference>
<dbReference type="AlphaFoldDB" id="A0A928KRH1"/>
<dbReference type="RefSeq" id="WP_326840327.1">
    <property type="nucleotide sequence ID" value="NZ_SVNY01000003.1"/>
</dbReference>
<organism evidence="2 3">
    <name type="scientific">Faecalispora sporosphaeroides</name>
    <dbReference type="NCBI Taxonomy" id="1549"/>
    <lineage>
        <taxon>Bacteria</taxon>
        <taxon>Bacillati</taxon>
        <taxon>Bacillota</taxon>
        <taxon>Clostridia</taxon>
        <taxon>Eubacteriales</taxon>
        <taxon>Oscillospiraceae</taxon>
        <taxon>Faecalispora</taxon>
    </lineage>
</organism>
<keyword evidence="1" id="KW-1133">Transmembrane helix</keyword>
<dbReference type="Proteomes" id="UP000754750">
    <property type="component" value="Unassembled WGS sequence"/>
</dbReference>
<comment type="caution">
    <text evidence="2">The sequence shown here is derived from an EMBL/GenBank/DDBJ whole genome shotgun (WGS) entry which is preliminary data.</text>
</comment>
<sequence length="281" mass="31728">MEHSTKKKGFFFSILAMILIAALTLLTLHLLSIHKTDEGKLLPVLGSINVRENDTFPLSFDFLTNNGSNLEFLNQTENLKITADAENFEVLNYTVEKSSGGNPYIYAFHASCRVQGIDPIELHKLTIQTKTAKYTYDLGKIKIAPHNQPQEPDHMKLMSNRAANTKAGIGNYGAEYTNEGTEPAVIRQIGIDSDFQAFHPQVYLNDQLISDPQNLNFSVPPKESVKLLIKFQKEDSPYEIFYFSPTIILESSTELRCPYAISGALLEQKDIQNLYQKYLKD</sequence>
<keyword evidence="1" id="KW-0812">Transmembrane</keyword>
<keyword evidence="1" id="KW-0472">Membrane</keyword>
<protein>
    <submittedName>
        <fullName evidence="2">Uncharacterized protein</fullName>
    </submittedName>
</protein>
<dbReference type="EMBL" id="SVNY01000003">
    <property type="protein sequence ID" value="MBE6833378.1"/>
    <property type="molecule type" value="Genomic_DNA"/>
</dbReference>
<proteinExistence type="predicted"/>
<evidence type="ECO:0000313" key="2">
    <source>
        <dbReference type="EMBL" id="MBE6833378.1"/>
    </source>
</evidence>
<feature type="transmembrane region" description="Helical" evidence="1">
    <location>
        <begin position="9"/>
        <end position="31"/>
    </location>
</feature>
<evidence type="ECO:0000313" key="3">
    <source>
        <dbReference type="Proteomes" id="UP000754750"/>
    </source>
</evidence>